<evidence type="ECO:0000313" key="2">
    <source>
        <dbReference type="Proteomes" id="UP001105220"/>
    </source>
</evidence>
<dbReference type="AlphaFoldDB" id="A0A6E8W6G4"/>
<accession>A0A6E8W6G4</accession>
<dbReference type="VEuPathDB" id="VectorBase:ACON013227"/>
<keyword evidence="2" id="KW-1185">Reference proteome</keyword>
<dbReference type="EnsemblMetazoa" id="ACON013227-RA">
    <property type="protein sequence ID" value="ACON013227-PA"/>
    <property type="gene ID" value="ACON013227"/>
</dbReference>
<evidence type="ECO:0000313" key="1">
    <source>
        <dbReference type="EnsemblMetazoa" id="ACON013227-PA"/>
    </source>
</evidence>
<reference evidence="1" key="2">
    <citation type="submission" date="2020-05" db="UniProtKB">
        <authorList>
            <consortium name="EnsemblMetazoa"/>
        </authorList>
    </citation>
    <scope>IDENTIFICATION</scope>
    <source>
        <strain evidence="1">Ngousso</strain>
    </source>
</reference>
<reference key="1">
    <citation type="journal article" date="2019" name="Genes (Basel)">
        <title>A High-Quality De novo Genome Assembly from a Single Mosquito Using PacBio Sequencing.</title>
        <authorList>
            <person name="Kingan S.B."/>
            <person name="Heaton H."/>
            <person name="Cudini J."/>
            <person name="Lambert C.C."/>
            <person name="Baybayan P."/>
            <person name="Galvin B.D."/>
            <person name="Durbin R."/>
            <person name="Korlach J."/>
            <person name="Lawniczak M.K.N."/>
        </authorList>
    </citation>
    <scope>NUCLEOTIDE SEQUENCE [LARGE SCALE GENOMIC DNA]</scope>
    <source>
        <strain>Mali-NIH</strain>
    </source>
</reference>
<dbReference type="Proteomes" id="UP001105220">
    <property type="component" value="Unplaced"/>
</dbReference>
<sequence>MIQCGAEMWKHPPHPPAAFFPSTDINLAPNLPTKPLALGLQYHSILDSPSLRLAEEQDRAREN</sequence>
<protein>
    <submittedName>
        <fullName evidence="1">Uncharacterized protein</fullName>
    </submittedName>
</protein>
<proteinExistence type="predicted"/>
<organism evidence="1 2">
    <name type="scientific">Anopheles coluzzii</name>
    <name type="common">African malaria mosquito</name>
    <dbReference type="NCBI Taxonomy" id="1518534"/>
    <lineage>
        <taxon>Eukaryota</taxon>
        <taxon>Metazoa</taxon>
        <taxon>Ecdysozoa</taxon>
        <taxon>Arthropoda</taxon>
        <taxon>Hexapoda</taxon>
        <taxon>Insecta</taxon>
        <taxon>Pterygota</taxon>
        <taxon>Neoptera</taxon>
        <taxon>Endopterygota</taxon>
        <taxon>Diptera</taxon>
        <taxon>Nematocera</taxon>
        <taxon>Culicoidea</taxon>
        <taxon>Culicidae</taxon>
        <taxon>Anophelinae</taxon>
        <taxon>Anopheles</taxon>
    </lineage>
</organism>
<name>A0A6E8W6G4_ANOCL</name>